<comment type="caution">
    <text evidence="2">The sequence shown here is derived from an EMBL/GenBank/DDBJ whole genome shotgun (WGS) entry which is preliminary data.</text>
</comment>
<dbReference type="AlphaFoldDB" id="A0A8S3RH83"/>
<protein>
    <submittedName>
        <fullName evidence="2">Uncharacterized protein</fullName>
    </submittedName>
</protein>
<sequence>MEDITLTLLGMLTNFSFETRYFIRIIIGYFIDCLSYNIASDEAADKQRNKMENNLFGITIDSPDKDKLDHGQNKGASNNRDPVKWYIFIFLKFLCVLILMLTGHSWVIADHAKKSIFIFKCISVIHSVAIAEMDSSYRLLYIIDILMNGGHCIIMCGKHIFA</sequence>
<organism evidence="2 3">
    <name type="scientific">Mytilus edulis</name>
    <name type="common">Blue mussel</name>
    <dbReference type="NCBI Taxonomy" id="6550"/>
    <lineage>
        <taxon>Eukaryota</taxon>
        <taxon>Metazoa</taxon>
        <taxon>Spiralia</taxon>
        <taxon>Lophotrochozoa</taxon>
        <taxon>Mollusca</taxon>
        <taxon>Bivalvia</taxon>
        <taxon>Autobranchia</taxon>
        <taxon>Pteriomorphia</taxon>
        <taxon>Mytilida</taxon>
        <taxon>Mytiloidea</taxon>
        <taxon>Mytilidae</taxon>
        <taxon>Mytilinae</taxon>
        <taxon>Mytilus</taxon>
    </lineage>
</organism>
<evidence type="ECO:0000313" key="2">
    <source>
        <dbReference type="EMBL" id="CAG2207985.1"/>
    </source>
</evidence>
<dbReference type="Proteomes" id="UP000683360">
    <property type="component" value="Unassembled WGS sequence"/>
</dbReference>
<accession>A0A8S3RH83</accession>
<keyword evidence="1" id="KW-1133">Transmembrane helix</keyword>
<proteinExistence type="predicted"/>
<name>A0A8S3RH83_MYTED</name>
<feature type="transmembrane region" description="Helical" evidence="1">
    <location>
        <begin position="21"/>
        <end position="39"/>
    </location>
</feature>
<evidence type="ECO:0000313" key="3">
    <source>
        <dbReference type="Proteomes" id="UP000683360"/>
    </source>
</evidence>
<reference evidence="2" key="1">
    <citation type="submission" date="2021-03" db="EMBL/GenBank/DDBJ databases">
        <authorList>
            <person name="Bekaert M."/>
        </authorList>
    </citation>
    <scope>NUCLEOTIDE SEQUENCE</scope>
</reference>
<gene>
    <name evidence="2" type="ORF">MEDL_22212</name>
</gene>
<keyword evidence="1" id="KW-0812">Transmembrane</keyword>
<dbReference type="EMBL" id="CAJPWZ010001097">
    <property type="protein sequence ID" value="CAG2207985.1"/>
    <property type="molecule type" value="Genomic_DNA"/>
</dbReference>
<keyword evidence="1" id="KW-0472">Membrane</keyword>
<feature type="transmembrane region" description="Helical" evidence="1">
    <location>
        <begin position="85"/>
        <end position="109"/>
    </location>
</feature>
<keyword evidence="3" id="KW-1185">Reference proteome</keyword>
<evidence type="ECO:0000256" key="1">
    <source>
        <dbReference type="SAM" id="Phobius"/>
    </source>
</evidence>